<reference evidence="7 8" key="1">
    <citation type="submission" date="2022-10" db="EMBL/GenBank/DDBJ databases">
        <title>Sphingomonas sp.</title>
        <authorList>
            <person name="Jin C."/>
        </authorList>
    </citation>
    <scope>NUCLEOTIDE SEQUENCE [LARGE SCALE GENOMIC DNA]</scope>
    <source>
        <strain evidence="7 8">BN140010</strain>
    </source>
</reference>
<evidence type="ECO:0000256" key="2">
    <source>
        <dbReference type="ARBA" id="ARBA00005722"/>
    </source>
</evidence>
<keyword evidence="8" id="KW-1185">Reference proteome</keyword>
<comment type="similarity">
    <text evidence="2">Belongs to the MipA/OmpV family.</text>
</comment>
<evidence type="ECO:0000256" key="6">
    <source>
        <dbReference type="SAM" id="SignalP"/>
    </source>
</evidence>
<keyword evidence="3 6" id="KW-0732">Signal</keyword>
<dbReference type="PANTHER" id="PTHR38776:SF1">
    <property type="entry name" value="MLTA-INTERACTING PROTEIN-RELATED"/>
    <property type="match status" value="1"/>
</dbReference>
<keyword evidence="5" id="KW-0998">Cell outer membrane</keyword>
<gene>
    <name evidence="7" type="ORF">OMW55_08360</name>
</gene>
<evidence type="ECO:0000313" key="7">
    <source>
        <dbReference type="EMBL" id="MCW3797814.1"/>
    </source>
</evidence>
<evidence type="ECO:0000256" key="3">
    <source>
        <dbReference type="ARBA" id="ARBA00022729"/>
    </source>
</evidence>
<keyword evidence="4" id="KW-0472">Membrane</keyword>
<dbReference type="PANTHER" id="PTHR38776">
    <property type="entry name" value="MLTA-INTERACTING PROTEIN-RELATED"/>
    <property type="match status" value="1"/>
</dbReference>
<name>A0ABT3JFH9_9SPHN</name>
<proteinExistence type="inferred from homology"/>
<dbReference type="InterPro" id="IPR010583">
    <property type="entry name" value="MipA"/>
</dbReference>
<sequence length="285" mass="29744">MTAIRLAAVAAALLAAVPAAAQSVDQSSALQPLPDPNDRSDYLRIGVGAAFVPDYEGSDDHRIIPGAVLQARTGGISIFSRGTYLYADLVDRPGKVDLDVGPIVGVRLNRTGKVKDDRVDALPELNTGFEVGAFGGVTFHGLTNPYDALSFRLDAVKDLGNAHESWVVTPTAEFGTPLSRTVYVGVSASADYVSGKYNDYYFGISPAGALASGLPAYNPSGGGLKSWQLGALTGLSLSGDLRKGWGLFGSANYKRLTGDAGDSPIVRIAGSRSQWLLAAGVGYSF</sequence>
<evidence type="ECO:0000313" key="8">
    <source>
        <dbReference type="Proteomes" id="UP001526246"/>
    </source>
</evidence>
<evidence type="ECO:0000256" key="5">
    <source>
        <dbReference type="ARBA" id="ARBA00023237"/>
    </source>
</evidence>
<dbReference type="Proteomes" id="UP001526246">
    <property type="component" value="Unassembled WGS sequence"/>
</dbReference>
<dbReference type="EMBL" id="JAPDOB010000002">
    <property type="protein sequence ID" value="MCW3797814.1"/>
    <property type="molecule type" value="Genomic_DNA"/>
</dbReference>
<comment type="caution">
    <text evidence="7">The sequence shown here is derived from an EMBL/GenBank/DDBJ whole genome shotgun (WGS) entry which is preliminary data.</text>
</comment>
<evidence type="ECO:0000256" key="1">
    <source>
        <dbReference type="ARBA" id="ARBA00004442"/>
    </source>
</evidence>
<protein>
    <submittedName>
        <fullName evidence="7">MipA/OmpV family protein</fullName>
    </submittedName>
</protein>
<dbReference type="Pfam" id="PF06629">
    <property type="entry name" value="MipA"/>
    <property type="match status" value="1"/>
</dbReference>
<accession>A0ABT3JFH9</accession>
<organism evidence="7 8">
    <name type="scientific">Sphingomonas arvum</name>
    <dbReference type="NCBI Taxonomy" id="2992113"/>
    <lineage>
        <taxon>Bacteria</taxon>
        <taxon>Pseudomonadati</taxon>
        <taxon>Pseudomonadota</taxon>
        <taxon>Alphaproteobacteria</taxon>
        <taxon>Sphingomonadales</taxon>
        <taxon>Sphingomonadaceae</taxon>
        <taxon>Sphingomonas</taxon>
    </lineage>
</organism>
<comment type="subcellular location">
    <subcellularLocation>
        <location evidence="1">Cell outer membrane</location>
    </subcellularLocation>
</comment>
<feature type="signal peptide" evidence="6">
    <location>
        <begin position="1"/>
        <end position="21"/>
    </location>
</feature>
<feature type="chain" id="PRO_5045406599" evidence="6">
    <location>
        <begin position="22"/>
        <end position="285"/>
    </location>
</feature>
<evidence type="ECO:0000256" key="4">
    <source>
        <dbReference type="ARBA" id="ARBA00023136"/>
    </source>
</evidence>
<dbReference type="RefSeq" id="WP_264882354.1">
    <property type="nucleotide sequence ID" value="NZ_JAPDOB010000002.1"/>
</dbReference>